<comment type="caution">
    <text evidence="2">The sequence shown here is derived from an EMBL/GenBank/DDBJ whole genome shotgun (WGS) entry which is preliminary data.</text>
</comment>
<gene>
    <name evidence="2" type="ORF">ACFSCY_02010</name>
</gene>
<dbReference type="SUPFAM" id="SSF51735">
    <property type="entry name" value="NAD(P)-binding Rossmann-fold domains"/>
    <property type="match status" value="1"/>
</dbReference>
<feature type="domain" description="NAD(P)-binding" evidence="1">
    <location>
        <begin position="8"/>
        <end position="202"/>
    </location>
</feature>
<dbReference type="InterPro" id="IPR051606">
    <property type="entry name" value="Polyketide_Oxido-like"/>
</dbReference>
<protein>
    <submittedName>
        <fullName evidence="2">NAD(P)-dependent oxidoreductase</fullName>
    </submittedName>
</protein>
<organism evidence="2 3">
    <name type="scientific">Pseudonocardia aurantiaca</name>
    <dbReference type="NCBI Taxonomy" id="75290"/>
    <lineage>
        <taxon>Bacteria</taxon>
        <taxon>Bacillati</taxon>
        <taxon>Actinomycetota</taxon>
        <taxon>Actinomycetes</taxon>
        <taxon>Pseudonocardiales</taxon>
        <taxon>Pseudonocardiaceae</taxon>
        <taxon>Pseudonocardia</taxon>
    </lineage>
</organism>
<dbReference type="RefSeq" id="WP_343972578.1">
    <property type="nucleotide sequence ID" value="NZ_BAAAJG010000003.1"/>
</dbReference>
<dbReference type="Proteomes" id="UP001597145">
    <property type="component" value="Unassembled WGS sequence"/>
</dbReference>
<keyword evidence="3" id="KW-1185">Reference proteome</keyword>
<dbReference type="PANTHER" id="PTHR43355:SF2">
    <property type="entry name" value="FLAVIN REDUCTASE (NADPH)"/>
    <property type="match status" value="1"/>
</dbReference>
<sequence length="212" mass="21869">MTRIVVFGAGGRAGRRAVEEATARGHSVTAVVRDAESHRSLAGDGVQVVSGDVTDAAAVASVAAGHDAAITTAARMDVPAVEFFGAATKALVAGLGKAGVRRLVLLGMGPVLETAPGRRLLDDPGYPAEYRAFALGHVEQLDVLAAADLDWVVLAPPVTFLDDTAARTGRYRTGGAALLEPTDAPLSYADLAVALVDEAEEPRHRGLVAVWP</sequence>
<dbReference type="EMBL" id="JBHUCP010000001">
    <property type="protein sequence ID" value="MFD1528209.1"/>
    <property type="molecule type" value="Genomic_DNA"/>
</dbReference>
<dbReference type="Pfam" id="PF13460">
    <property type="entry name" value="NAD_binding_10"/>
    <property type="match status" value="1"/>
</dbReference>
<dbReference type="Gene3D" id="3.40.50.720">
    <property type="entry name" value="NAD(P)-binding Rossmann-like Domain"/>
    <property type="match status" value="1"/>
</dbReference>
<accession>A0ABW4FE46</accession>
<dbReference type="PANTHER" id="PTHR43355">
    <property type="entry name" value="FLAVIN REDUCTASE (NADPH)"/>
    <property type="match status" value="1"/>
</dbReference>
<dbReference type="InterPro" id="IPR016040">
    <property type="entry name" value="NAD(P)-bd_dom"/>
</dbReference>
<proteinExistence type="predicted"/>
<evidence type="ECO:0000313" key="3">
    <source>
        <dbReference type="Proteomes" id="UP001597145"/>
    </source>
</evidence>
<name>A0ABW4FE46_9PSEU</name>
<dbReference type="InterPro" id="IPR036291">
    <property type="entry name" value="NAD(P)-bd_dom_sf"/>
</dbReference>
<reference evidence="3" key="1">
    <citation type="journal article" date="2019" name="Int. J. Syst. Evol. Microbiol.">
        <title>The Global Catalogue of Microorganisms (GCM) 10K type strain sequencing project: providing services to taxonomists for standard genome sequencing and annotation.</title>
        <authorList>
            <consortium name="The Broad Institute Genomics Platform"/>
            <consortium name="The Broad Institute Genome Sequencing Center for Infectious Disease"/>
            <person name="Wu L."/>
            <person name="Ma J."/>
        </authorList>
    </citation>
    <scope>NUCLEOTIDE SEQUENCE [LARGE SCALE GENOMIC DNA]</scope>
    <source>
        <strain evidence="3">JCM 12165</strain>
    </source>
</reference>
<evidence type="ECO:0000313" key="2">
    <source>
        <dbReference type="EMBL" id="MFD1528209.1"/>
    </source>
</evidence>
<evidence type="ECO:0000259" key="1">
    <source>
        <dbReference type="Pfam" id="PF13460"/>
    </source>
</evidence>